<organism evidence="1 2">
    <name type="scientific">Thermococcus aggregans</name>
    <dbReference type="NCBI Taxonomy" id="110163"/>
    <lineage>
        <taxon>Archaea</taxon>
        <taxon>Methanobacteriati</taxon>
        <taxon>Methanobacteriota</taxon>
        <taxon>Thermococci</taxon>
        <taxon>Thermococcales</taxon>
        <taxon>Thermococcaceae</taxon>
        <taxon>Thermococcus</taxon>
    </lineage>
</organism>
<accession>A0A9E7MYH4</accession>
<proteinExistence type="predicted"/>
<dbReference type="Proteomes" id="UP001055732">
    <property type="component" value="Chromosome"/>
</dbReference>
<dbReference type="Gene3D" id="3.40.30.10">
    <property type="entry name" value="Glutaredoxin"/>
    <property type="match status" value="1"/>
</dbReference>
<dbReference type="InterPro" id="IPR036249">
    <property type="entry name" value="Thioredoxin-like_sf"/>
</dbReference>
<dbReference type="KEGG" id="tagg:NF865_02500"/>
<reference evidence="1" key="2">
    <citation type="submission" date="2022-06" db="EMBL/GenBank/DDBJ databases">
        <authorList>
            <person name="Park Y.-J."/>
        </authorList>
    </citation>
    <scope>NUCLEOTIDE SEQUENCE</scope>
    <source>
        <strain evidence="1">TY</strain>
    </source>
</reference>
<keyword evidence="2" id="KW-1185">Reference proteome</keyword>
<dbReference type="SUPFAM" id="SSF52833">
    <property type="entry name" value="Thioredoxin-like"/>
    <property type="match status" value="1"/>
</dbReference>
<dbReference type="EMBL" id="CP099582">
    <property type="protein sequence ID" value="USS41104.1"/>
    <property type="molecule type" value="Genomic_DNA"/>
</dbReference>
<evidence type="ECO:0000313" key="2">
    <source>
        <dbReference type="Proteomes" id="UP001055732"/>
    </source>
</evidence>
<dbReference type="AlphaFoldDB" id="A0A9E7MYH4"/>
<gene>
    <name evidence="1" type="ORF">NF865_02500</name>
</gene>
<reference evidence="1" key="1">
    <citation type="journal article" date="1998" name="Int. J. Syst. Bacteriol. 48 Pt">
        <title>Thermococcus guaymasensis sp. nov. and Thermococcus aggregans sp. nov., two novel thermophilic archaea isolated from the Guaymas Basin hydrothermal vent site.</title>
        <authorList>
            <person name="Canganella F."/>
            <person name="Jones W.J."/>
            <person name="Gambacorta A."/>
            <person name="Antranikian G."/>
        </authorList>
    </citation>
    <scope>NUCLEOTIDE SEQUENCE</scope>
    <source>
        <strain evidence="1">TY</strain>
    </source>
</reference>
<evidence type="ECO:0000313" key="1">
    <source>
        <dbReference type="EMBL" id="USS41104.1"/>
    </source>
</evidence>
<name>A0A9E7MYH4_THEAG</name>
<sequence>MKKVLGALLLALIVLTSMCISNNNSSTSSTSSTTSSSSTTTETFTLDKAKFHFYMYGAATCPHCRKMKEEIPKFFGKDALTYYELQGNEHNMNMFEQLYQILGVTGVPVIGIFYDGKLYAIVNGEFPLEYADDLVEEAKKANGVLFITDKTYLIPENKTEIINKLEYIFTNGEPSEV</sequence>
<dbReference type="RefSeq" id="WP_253305045.1">
    <property type="nucleotide sequence ID" value="NZ_CP099582.1"/>
</dbReference>
<protein>
    <submittedName>
        <fullName evidence="1">Thioredoxin family protein</fullName>
    </submittedName>
</protein>